<organism evidence="13 14">
    <name type="scientific">Blautia stercoris</name>
    <dbReference type="NCBI Taxonomy" id="871664"/>
    <lineage>
        <taxon>Bacteria</taxon>
        <taxon>Bacillati</taxon>
        <taxon>Bacillota</taxon>
        <taxon>Clostridia</taxon>
        <taxon>Lachnospirales</taxon>
        <taxon>Lachnospiraceae</taxon>
        <taxon>Blautia</taxon>
    </lineage>
</organism>
<evidence type="ECO:0000256" key="3">
    <source>
        <dbReference type="ARBA" id="ARBA00022723"/>
    </source>
</evidence>
<keyword evidence="9 11" id="KW-0238">DNA-binding</keyword>
<comment type="subunit">
    <text evidence="11">Component of the replication restart primosome.</text>
</comment>
<dbReference type="PANTHER" id="PTHR30580:SF0">
    <property type="entry name" value="PRIMOSOMAL PROTEIN N"/>
    <property type="match status" value="1"/>
</dbReference>
<protein>
    <recommendedName>
        <fullName evidence="11">Replication restart protein PriA</fullName>
    </recommendedName>
    <alternativeName>
        <fullName evidence="11">ATP-dependent DNA helicase PriA</fullName>
        <ecNumber evidence="11">5.6.2.4</ecNumber>
    </alternativeName>
    <alternativeName>
        <fullName evidence="11">DNA 3'-5' helicase PriA</fullName>
    </alternativeName>
</protein>
<keyword evidence="4 11" id="KW-0547">Nucleotide-binding</keyword>
<accession>A0ABR7P8A2</accession>
<dbReference type="Pfam" id="PF00271">
    <property type="entry name" value="Helicase_C"/>
    <property type="match status" value="1"/>
</dbReference>
<comment type="caution">
    <text evidence="13">The sequence shown here is derived from an EMBL/GenBank/DDBJ whole genome shotgun (WGS) entry which is preliminary data.</text>
</comment>
<evidence type="ECO:0000256" key="8">
    <source>
        <dbReference type="ARBA" id="ARBA00022840"/>
    </source>
</evidence>
<evidence type="ECO:0000256" key="7">
    <source>
        <dbReference type="ARBA" id="ARBA00022833"/>
    </source>
</evidence>
<dbReference type="InterPro" id="IPR041222">
    <property type="entry name" value="PriA_3primeBD"/>
</dbReference>
<dbReference type="InterPro" id="IPR040498">
    <property type="entry name" value="PriA_CRR"/>
</dbReference>
<dbReference type="InterPro" id="IPR011545">
    <property type="entry name" value="DEAD/DEAH_box_helicase_dom"/>
</dbReference>
<feature type="binding site" evidence="11">
    <location>
        <position position="476"/>
    </location>
    <ligand>
        <name>Zn(2+)</name>
        <dbReference type="ChEBI" id="CHEBI:29105"/>
        <label>2</label>
    </ligand>
</feature>
<evidence type="ECO:0000256" key="11">
    <source>
        <dbReference type="HAMAP-Rule" id="MF_00983"/>
    </source>
</evidence>
<dbReference type="InterPro" id="IPR014001">
    <property type="entry name" value="Helicase_ATP-bd"/>
</dbReference>
<comment type="function">
    <text evidence="11">Initiates the restart of stalled replication forks, which reloads the replicative helicase on sites other than the origin of replication. Recognizes and binds to abandoned replication forks and remodels them to uncover a helicase loading site. Promotes assembly of the primosome at these replication forks.</text>
</comment>
<dbReference type="NCBIfam" id="TIGR00595">
    <property type="entry name" value="priA"/>
    <property type="match status" value="1"/>
</dbReference>
<dbReference type="RefSeq" id="WP_117455348.1">
    <property type="nucleotide sequence ID" value="NZ_JACRTP010000001.1"/>
</dbReference>
<evidence type="ECO:0000256" key="10">
    <source>
        <dbReference type="ARBA" id="ARBA00023235"/>
    </source>
</evidence>
<dbReference type="SUPFAM" id="SSF52540">
    <property type="entry name" value="P-loop containing nucleoside triphosphate hydrolases"/>
    <property type="match status" value="2"/>
</dbReference>
<dbReference type="InterPro" id="IPR005259">
    <property type="entry name" value="PriA"/>
</dbReference>
<keyword evidence="8 11" id="KW-0067">ATP-binding</keyword>
<feature type="binding site" evidence="11">
    <location>
        <position position="450"/>
    </location>
    <ligand>
        <name>Zn(2+)</name>
        <dbReference type="ChEBI" id="CHEBI:29105"/>
        <label>1</label>
    </ligand>
</feature>
<dbReference type="InterPro" id="IPR041236">
    <property type="entry name" value="PriA_C"/>
</dbReference>
<dbReference type="Pfam" id="PF18074">
    <property type="entry name" value="PriA_C"/>
    <property type="match status" value="1"/>
</dbReference>
<dbReference type="EMBL" id="JACRTP010000001">
    <property type="protein sequence ID" value="MBC8627634.1"/>
    <property type="molecule type" value="Genomic_DNA"/>
</dbReference>
<evidence type="ECO:0000256" key="5">
    <source>
        <dbReference type="ARBA" id="ARBA00022801"/>
    </source>
</evidence>
<reference evidence="13 14" key="1">
    <citation type="submission" date="2020-08" db="EMBL/GenBank/DDBJ databases">
        <title>Genome public.</title>
        <authorList>
            <person name="Liu C."/>
            <person name="Sun Q."/>
        </authorList>
    </citation>
    <scope>NUCLEOTIDE SEQUENCE [LARGE SCALE GENOMIC DNA]</scope>
    <source>
        <strain evidence="13 14">3_YM_SP_D4_24.mj</strain>
    </source>
</reference>
<keyword evidence="10 11" id="KW-0413">Isomerase</keyword>
<dbReference type="SMART" id="SM00487">
    <property type="entry name" value="DEXDc"/>
    <property type="match status" value="1"/>
</dbReference>
<dbReference type="Pfam" id="PF00270">
    <property type="entry name" value="DEAD"/>
    <property type="match status" value="1"/>
</dbReference>
<keyword evidence="5 11" id="KW-0378">Hydrolase</keyword>
<keyword evidence="3 11" id="KW-0479">Metal-binding</keyword>
<dbReference type="SMART" id="SM00490">
    <property type="entry name" value="HELICc"/>
    <property type="match status" value="1"/>
</dbReference>
<keyword evidence="14" id="KW-1185">Reference proteome</keyword>
<dbReference type="PROSITE" id="PS51192">
    <property type="entry name" value="HELICASE_ATP_BIND_1"/>
    <property type="match status" value="1"/>
</dbReference>
<comment type="catalytic activity">
    <reaction evidence="11">
        <text>Couples ATP hydrolysis with the unwinding of duplex DNA by translocating in the 3'-5' direction.</text>
        <dbReference type="EC" id="5.6.2.4"/>
    </reaction>
</comment>
<keyword evidence="2 11" id="KW-0235">DNA replication</keyword>
<proteinExistence type="inferred from homology"/>
<evidence type="ECO:0000256" key="9">
    <source>
        <dbReference type="ARBA" id="ARBA00023125"/>
    </source>
</evidence>
<dbReference type="CDD" id="cd18804">
    <property type="entry name" value="SF2_C_priA"/>
    <property type="match status" value="1"/>
</dbReference>
<feature type="binding site" evidence="11">
    <location>
        <position position="453"/>
    </location>
    <ligand>
        <name>Zn(2+)</name>
        <dbReference type="ChEBI" id="CHEBI:29105"/>
        <label>1</label>
    </ligand>
</feature>
<evidence type="ECO:0000259" key="12">
    <source>
        <dbReference type="PROSITE" id="PS51192"/>
    </source>
</evidence>
<keyword evidence="6 11" id="KW-0347">Helicase</keyword>
<keyword evidence="1 11" id="KW-0639">Primosome</keyword>
<dbReference type="Gene3D" id="3.40.50.300">
    <property type="entry name" value="P-loop containing nucleotide triphosphate hydrolases"/>
    <property type="match status" value="2"/>
</dbReference>
<dbReference type="CDD" id="cd17929">
    <property type="entry name" value="DEXHc_priA"/>
    <property type="match status" value="1"/>
</dbReference>
<feature type="domain" description="Helicase ATP-binding" evidence="12">
    <location>
        <begin position="222"/>
        <end position="388"/>
    </location>
</feature>
<keyword evidence="7 11" id="KW-0862">Zinc</keyword>
<evidence type="ECO:0000313" key="13">
    <source>
        <dbReference type="EMBL" id="MBC8627634.1"/>
    </source>
</evidence>
<name>A0ABR7P8A2_9FIRM</name>
<dbReference type="PANTHER" id="PTHR30580">
    <property type="entry name" value="PRIMOSOMAL PROTEIN N"/>
    <property type="match status" value="1"/>
</dbReference>
<feature type="binding site" evidence="11">
    <location>
        <position position="489"/>
    </location>
    <ligand>
        <name>Zn(2+)</name>
        <dbReference type="ChEBI" id="CHEBI:29105"/>
        <label>1</label>
    </ligand>
</feature>
<dbReference type="InterPro" id="IPR042115">
    <property type="entry name" value="PriA_3primeBD_sf"/>
</dbReference>
<dbReference type="InterPro" id="IPR001650">
    <property type="entry name" value="Helicase_C-like"/>
</dbReference>
<dbReference type="EC" id="5.6.2.4" evidence="11"/>
<evidence type="ECO:0000256" key="1">
    <source>
        <dbReference type="ARBA" id="ARBA00022515"/>
    </source>
</evidence>
<dbReference type="Proteomes" id="UP000661649">
    <property type="component" value="Unassembled WGS sequence"/>
</dbReference>
<gene>
    <name evidence="11 13" type="primary">priA</name>
    <name evidence="13" type="ORF">H8712_03180</name>
</gene>
<dbReference type="Gene3D" id="3.40.1440.60">
    <property type="entry name" value="PriA, 3(prime) DNA-binding domain"/>
    <property type="match status" value="1"/>
</dbReference>
<comment type="similarity">
    <text evidence="11">Belongs to the helicase family. PriA subfamily.</text>
</comment>
<evidence type="ECO:0000313" key="14">
    <source>
        <dbReference type="Proteomes" id="UP000661649"/>
    </source>
</evidence>
<evidence type="ECO:0000256" key="2">
    <source>
        <dbReference type="ARBA" id="ARBA00022705"/>
    </source>
</evidence>
<evidence type="ECO:0000256" key="6">
    <source>
        <dbReference type="ARBA" id="ARBA00022806"/>
    </source>
</evidence>
<feature type="binding site" evidence="11">
    <location>
        <position position="492"/>
    </location>
    <ligand>
        <name>Zn(2+)</name>
        <dbReference type="ChEBI" id="CHEBI:29105"/>
        <label>1</label>
    </ligand>
</feature>
<evidence type="ECO:0000256" key="4">
    <source>
        <dbReference type="ARBA" id="ARBA00022741"/>
    </source>
</evidence>
<feature type="binding site" evidence="11">
    <location>
        <position position="459"/>
    </location>
    <ligand>
        <name>Zn(2+)</name>
        <dbReference type="ChEBI" id="CHEBI:29105"/>
        <label>2</label>
    </ligand>
</feature>
<comment type="cofactor">
    <cofactor evidence="11">
        <name>Zn(2+)</name>
        <dbReference type="ChEBI" id="CHEBI:29105"/>
    </cofactor>
    <text evidence="11">Binds 2 zinc ions per subunit.</text>
</comment>
<comment type="catalytic activity">
    <reaction evidence="11">
        <text>ATP + H2O = ADP + phosphate + H(+)</text>
        <dbReference type="Rhea" id="RHEA:13065"/>
        <dbReference type="ChEBI" id="CHEBI:15377"/>
        <dbReference type="ChEBI" id="CHEBI:15378"/>
        <dbReference type="ChEBI" id="CHEBI:30616"/>
        <dbReference type="ChEBI" id="CHEBI:43474"/>
        <dbReference type="ChEBI" id="CHEBI:456216"/>
        <dbReference type="EC" id="5.6.2.4"/>
    </reaction>
</comment>
<feature type="binding site" evidence="11">
    <location>
        <position position="479"/>
    </location>
    <ligand>
        <name>Zn(2+)</name>
        <dbReference type="ChEBI" id="CHEBI:29105"/>
        <label>2</label>
    </ligand>
</feature>
<sequence>MKKWYADIIVDISQEKLDRTFQYEIPQNLLGIIKTGTKVEVPFGKGSRTISGYVIGISDKPKIEESKIKPVSKIWEKGIEIESKLIGLAGWMSREYGCTMNQALKTVLPVKEKKQQKETRTICLKIEPEEAKALLEEWERKHYKAKARLLEALLLKGVLSYTEATGNLKLSGAGIKKIEESGIIQIENQKVYRDPVHRKETKTVQKQLNEEQDRAVLEILEEWESPFHRPVLLYGVTGSGKTEVYMKLIETILREGKQAIVLIPEIALTYQTVERFRACFGECVSFLHSRLSAGERYDQMERAKNGEISIIVGPRSALFTPFPNLGLIVIDEEQESSYKSEKTPCYHARETAIERARQEKANVVMGSATPTIESYERARKGEYLLVTLKSRYQNQVMPDVTIVNLAEELKAGNRSVFSQSLQEKIKERLEKKQQVMLFLNRRGYTGFVSCRACGHVMKCPHCDVSLTSHRNGKLICHYCGYTIPNVKECPSCGSPYIGGFKAGTQQIEEQAHLFFPKARILRMDADTTRRKDDHEKILSAFLAQEADILIGTQMIVKGHDFPNVTLVGVIAADLSLNVGDYRASERTFQLLTQAVGRAGRGRFAGEAVIQTYQPEHYSIVTSARQNYEQFFEQEIVYRSLMGYPPAKSMLTISGSSAEEALLLEGLTYCRKYIESIYKKNDLLIVGPAPQSISKIQDMYRMVLHLRHGNKEILIKIMERLERYIQINKGFEKIYIQFDMN</sequence>
<dbReference type="Pfam" id="PF18319">
    <property type="entry name" value="Zn_ribbon_PriA"/>
    <property type="match status" value="1"/>
</dbReference>
<feature type="binding site" evidence="11">
    <location>
        <position position="462"/>
    </location>
    <ligand>
        <name>Zn(2+)</name>
        <dbReference type="ChEBI" id="CHEBI:29105"/>
        <label>2</label>
    </ligand>
</feature>
<dbReference type="InterPro" id="IPR027417">
    <property type="entry name" value="P-loop_NTPase"/>
</dbReference>
<dbReference type="Pfam" id="PF17764">
    <property type="entry name" value="PriA_3primeBD"/>
    <property type="match status" value="1"/>
</dbReference>
<dbReference type="HAMAP" id="MF_00983">
    <property type="entry name" value="PriA"/>
    <property type="match status" value="1"/>
</dbReference>